<feature type="region of interest" description="Disordered" evidence="9">
    <location>
        <begin position="23"/>
        <end position="43"/>
    </location>
</feature>
<dbReference type="PANTHER" id="PTHR15138:SF14">
    <property type="entry name" value="TRANSCRIPTION INITIATION FACTOR TFIID SUBUNIT 4"/>
    <property type="match status" value="1"/>
</dbReference>
<dbReference type="PANTHER" id="PTHR15138">
    <property type="entry name" value="TRANSCRIPTION INITIATION FACTOR TFIID SUBUNIT 4"/>
    <property type="match status" value="1"/>
</dbReference>
<evidence type="ECO:0000256" key="3">
    <source>
        <dbReference type="ARBA" id="ARBA00017306"/>
    </source>
</evidence>
<gene>
    <name evidence="11" type="ORF">FB45DRAFT_942193</name>
</gene>
<evidence type="ECO:0000256" key="5">
    <source>
        <dbReference type="ARBA" id="ARBA00023163"/>
    </source>
</evidence>
<evidence type="ECO:0000313" key="12">
    <source>
        <dbReference type="Proteomes" id="UP001221142"/>
    </source>
</evidence>
<keyword evidence="4" id="KW-0805">Transcription regulation</keyword>
<comment type="similarity">
    <text evidence="2">Belongs to the TAF4 family.</text>
</comment>
<feature type="compositionally biased region" description="Low complexity" evidence="9">
    <location>
        <begin position="235"/>
        <end position="251"/>
    </location>
</feature>
<organism evidence="11 12">
    <name type="scientific">Roridomyces roridus</name>
    <dbReference type="NCBI Taxonomy" id="1738132"/>
    <lineage>
        <taxon>Eukaryota</taxon>
        <taxon>Fungi</taxon>
        <taxon>Dikarya</taxon>
        <taxon>Basidiomycota</taxon>
        <taxon>Agaricomycotina</taxon>
        <taxon>Agaricomycetes</taxon>
        <taxon>Agaricomycetidae</taxon>
        <taxon>Agaricales</taxon>
        <taxon>Marasmiineae</taxon>
        <taxon>Mycenaceae</taxon>
        <taxon>Roridomyces</taxon>
    </lineage>
</organism>
<name>A0AAD7B6A3_9AGAR</name>
<dbReference type="Proteomes" id="UP001221142">
    <property type="component" value="Unassembled WGS sequence"/>
</dbReference>
<dbReference type="GO" id="GO:0006367">
    <property type="term" value="P:transcription initiation at RNA polymerase II promoter"/>
    <property type="evidence" value="ECO:0007669"/>
    <property type="project" value="TreeGrafter"/>
</dbReference>
<dbReference type="InterPro" id="IPR045144">
    <property type="entry name" value="TAF4"/>
</dbReference>
<dbReference type="AlphaFoldDB" id="A0AAD7B6A3"/>
<keyword evidence="6" id="KW-0539">Nucleus</keyword>
<dbReference type="InterPro" id="IPR007900">
    <property type="entry name" value="TAF4_C"/>
</dbReference>
<evidence type="ECO:0000259" key="10">
    <source>
        <dbReference type="Pfam" id="PF05236"/>
    </source>
</evidence>
<dbReference type="GO" id="GO:0016251">
    <property type="term" value="F:RNA polymerase II general transcription initiation factor activity"/>
    <property type="evidence" value="ECO:0007669"/>
    <property type="project" value="TreeGrafter"/>
</dbReference>
<evidence type="ECO:0000256" key="9">
    <source>
        <dbReference type="SAM" id="MobiDB-lite"/>
    </source>
</evidence>
<dbReference type="GO" id="GO:0003677">
    <property type="term" value="F:DNA binding"/>
    <property type="evidence" value="ECO:0007669"/>
    <property type="project" value="TreeGrafter"/>
</dbReference>
<comment type="caution">
    <text evidence="11">The sequence shown here is derived from an EMBL/GenBank/DDBJ whole genome shotgun (WGS) entry which is preliminary data.</text>
</comment>
<feature type="region of interest" description="Disordered" evidence="9">
    <location>
        <begin position="235"/>
        <end position="281"/>
    </location>
</feature>
<dbReference type="GO" id="GO:0005669">
    <property type="term" value="C:transcription factor TFIID complex"/>
    <property type="evidence" value="ECO:0007669"/>
    <property type="project" value="InterPro"/>
</dbReference>
<evidence type="ECO:0000256" key="7">
    <source>
        <dbReference type="ARBA" id="ARBA00025346"/>
    </source>
</evidence>
<evidence type="ECO:0000313" key="11">
    <source>
        <dbReference type="EMBL" id="KAJ7610976.1"/>
    </source>
</evidence>
<comment type="function">
    <text evidence="7">Functions as a component of the DNA-binding general transcription factor complex TFIID. Binding of TFIID to a promoter (with or without TATA element) is the initial step in pre-initiation complex (PIC) formation. TFIID plays a key role in the regulation of gene expression by RNA polymerase II through different activities such as transcription activator interaction, core promoter recognition and selectivity, TFIIA and TFIIB interaction, chromatin modification (histone acetylation by TAF1), facilitation of DNA opening and initiation of transcription.</text>
</comment>
<evidence type="ECO:0000256" key="4">
    <source>
        <dbReference type="ARBA" id="ARBA00023015"/>
    </source>
</evidence>
<accession>A0AAD7B6A3</accession>
<sequence>MDIPIDPALQGGAATYHAYQLDSDEAPPDSRPRLDRSLNQPLNPNFDLTVINPRLKAIAEHHGLPGGVPHEAASYIAFALRTRLETLVKQMAVAAHHRTDTQFDRPALYEPGAPMWGLAVRSDVTKQVAALERVEREDETRIRRERKERAEMTAAHVAAMTAQNGGVPGGGMEGFEDDEGGKRKKKKVDGPGVTARNMSEDVRKKMSNAVASQAAGIGGKYSWMTAGNAAAAAAKPSKATSTPSTPAATASTGGGWARAHVGKKGAAAAAAPPPPEEDMRTAITIRDAHFVVEKERSYGGGRGSGKGWT</sequence>
<evidence type="ECO:0000256" key="1">
    <source>
        <dbReference type="ARBA" id="ARBA00004123"/>
    </source>
</evidence>
<dbReference type="CDD" id="cd08045">
    <property type="entry name" value="HFD_TAF4"/>
    <property type="match status" value="1"/>
</dbReference>
<evidence type="ECO:0000256" key="6">
    <source>
        <dbReference type="ARBA" id="ARBA00023242"/>
    </source>
</evidence>
<evidence type="ECO:0000256" key="8">
    <source>
        <dbReference type="ARBA" id="ARBA00031747"/>
    </source>
</evidence>
<feature type="domain" description="Transcription initiation factor TFIID component TAF4 C-terminal" evidence="10">
    <location>
        <begin position="51"/>
        <end position="297"/>
    </location>
</feature>
<comment type="subcellular location">
    <subcellularLocation>
        <location evidence="1">Nucleus</location>
    </subcellularLocation>
</comment>
<evidence type="ECO:0000256" key="2">
    <source>
        <dbReference type="ARBA" id="ARBA00006178"/>
    </source>
</evidence>
<proteinExistence type="inferred from homology"/>
<dbReference type="EMBL" id="JARKIF010000034">
    <property type="protein sequence ID" value="KAJ7610976.1"/>
    <property type="molecule type" value="Genomic_DNA"/>
</dbReference>
<protein>
    <recommendedName>
        <fullName evidence="3">Transcription initiation factor TFIID subunit 4</fullName>
    </recommendedName>
    <alternativeName>
        <fullName evidence="8">TBP-associated factor 4</fullName>
    </alternativeName>
</protein>
<keyword evidence="5" id="KW-0804">Transcription</keyword>
<reference evidence="11" key="1">
    <citation type="submission" date="2023-03" db="EMBL/GenBank/DDBJ databases">
        <title>Massive genome expansion in bonnet fungi (Mycena s.s.) driven by repeated elements and novel gene families across ecological guilds.</title>
        <authorList>
            <consortium name="Lawrence Berkeley National Laboratory"/>
            <person name="Harder C.B."/>
            <person name="Miyauchi S."/>
            <person name="Viragh M."/>
            <person name="Kuo A."/>
            <person name="Thoen E."/>
            <person name="Andreopoulos B."/>
            <person name="Lu D."/>
            <person name="Skrede I."/>
            <person name="Drula E."/>
            <person name="Henrissat B."/>
            <person name="Morin E."/>
            <person name="Kohler A."/>
            <person name="Barry K."/>
            <person name="LaButti K."/>
            <person name="Morin E."/>
            <person name="Salamov A."/>
            <person name="Lipzen A."/>
            <person name="Mereny Z."/>
            <person name="Hegedus B."/>
            <person name="Baldrian P."/>
            <person name="Stursova M."/>
            <person name="Weitz H."/>
            <person name="Taylor A."/>
            <person name="Grigoriev I.V."/>
            <person name="Nagy L.G."/>
            <person name="Martin F."/>
            <person name="Kauserud H."/>
        </authorList>
    </citation>
    <scope>NUCLEOTIDE SEQUENCE</scope>
    <source>
        <strain evidence="11">9284</strain>
    </source>
</reference>
<feature type="region of interest" description="Disordered" evidence="9">
    <location>
        <begin position="162"/>
        <end position="201"/>
    </location>
</feature>
<dbReference type="Pfam" id="PF05236">
    <property type="entry name" value="TAF4"/>
    <property type="match status" value="1"/>
</dbReference>
<keyword evidence="12" id="KW-1185">Reference proteome</keyword>